<dbReference type="PANTHER" id="PTHR37534:SF20">
    <property type="entry name" value="PRO1A C6 ZINK-FINGER PROTEIN"/>
    <property type="match status" value="1"/>
</dbReference>
<reference evidence="5 6" key="1">
    <citation type="journal article" date="2019" name="Nat. Ecol. Evol.">
        <title>Megaphylogeny resolves global patterns of mushroom evolution.</title>
        <authorList>
            <person name="Varga T."/>
            <person name="Krizsan K."/>
            <person name="Foldi C."/>
            <person name="Dima B."/>
            <person name="Sanchez-Garcia M."/>
            <person name="Sanchez-Ramirez S."/>
            <person name="Szollosi G.J."/>
            <person name="Szarkandi J.G."/>
            <person name="Papp V."/>
            <person name="Albert L."/>
            <person name="Andreopoulos W."/>
            <person name="Angelini C."/>
            <person name="Antonin V."/>
            <person name="Barry K.W."/>
            <person name="Bougher N.L."/>
            <person name="Buchanan P."/>
            <person name="Buyck B."/>
            <person name="Bense V."/>
            <person name="Catcheside P."/>
            <person name="Chovatia M."/>
            <person name="Cooper J."/>
            <person name="Damon W."/>
            <person name="Desjardin D."/>
            <person name="Finy P."/>
            <person name="Geml J."/>
            <person name="Haridas S."/>
            <person name="Hughes K."/>
            <person name="Justo A."/>
            <person name="Karasinski D."/>
            <person name="Kautmanova I."/>
            <person name="Kiss B."/>
            <person name="Kocsube S."/>
            <person name="Kotiranta H."/>
            <person name="LaButti K.M."/>
            <person name="Lechner B.E."/>
            <person name="Liimatainen K."/>
            <person name="Lipzen A."/>
            <person name="Lukacs Z."/>
            <person name="Mihaltcheva S."/>
            <person name="Morgado L.N."/>
            <person name="Niskanen T."/>
            <person name="Noordeloos M.E."/>
            <person name="Ohm R.A."/>
            <person name="Ortiz-Santana B."/>
            <person name="Ovrebo C."/>
            <person name="Racz N."/>
            <person name="Riley R."/>
            <person name="Savchenko A."/>
            <person name="Shiryaev A."/>
            <person name="Soop K."/>
            <person name="Spirin V."/>
            <person name="Szebenyi C."/>
            <person name="Tomsovsky M."/>
            <person name="Tulloss R.E."/>
            <person name="Uehling J."/>
            <person name="Grigoriev I.V."/>
            <person name="Vagvolgyi C."/>
            <person name="Papp T."/>
            <person name="Martin F.M."/>
            <person name="Miettinen O."/>
            <person name="Hibbett D.S."/>
            <person name="Nagy L.G."/>
        </authorList>
    </citation>
    <scope>NUCLEOTIDE SEQUENCE [LARGE SCALE GENOMIC DNA]</scope>
    <source>
        <strain evidence="5 6">OMC1185</strain>
    </source>
</reference>
<keyword evidence="2" id="KW-0539">Nucleus</keyword>
<dbReference type="OrthoDB" id="5419315at2759"/>
<feature type="compositionally biased region" description="Low complexity" evidence="3">
    <location>
        <begin position="7"/>
        <end position="24"/>
    </location>
</feature>
<protein>
    <recommendedName>
        <fullName evidence="4">Zn(2)-C6 fungal-type domain-containing protein</fullName>
    </recommendedName>
</protein>
<dbReference type="Proteomes" id="UP000305948">
    <property type="component" value="Unassembled WGS sequence"/>
</dbReference>
<organism evidence="5 6">
    <name type="scientific">Heliocybe sulcata</name>
    <dbReference type="NCBI Taxonomy" id="5364"/>
    <lineage>
        <taxon>Eukaryota</taxon>
        <taxon>Fungi</taxon>
        <taxon>Dikarya</taxon>
        <taxon>Basidiomycota</taxon>
        <taxon>Agaricomycotina</taxon>
        <taxon>Agaricomycetes</taxon>
        <taxon>Gloeophyllales</taxon>
        <taxon>Gloeophyllaceae</taxon>
        <taxon>Heliocybe</taxon>
    </lineage>
</organism>
<evidence type="ECO:0000259" key="4">
    <source>
        <dbReference type="PROSITE" id="PS50048"/>
    </source>
</evidence>
<dbReference type="InterPro" id="IPR021858">
    <property type="entry name" value="Fun_TF"/>
</dbReference>
<dbReference type="PANTHER" id="PTHR37534">
    <property type="entry name" value="TRANSCRIPTIONAL ACTIVATOR PROTEIN UGA3"/>
    <property type="match status" value="1"/>
</dbReference>
<dbReference type="PROSITE" id="PS50048">
    <property type="entry name" value="ZN2_CY6_FUNGAL_2"/>
    <property type="match status" value="1"/>
</dbReference>
<dbReference type="SUPFAM" id="SSF57701">
    <property type="entry name" value="Zn2/Cys6 DNA-binding domain"/>
    <property type="match status" value="1"/>
</dbReference>
<dbReference type="GO" id="GO:0000981">
    <property type="term" value="F:DNA-binding transcription factor activity, RNA polymerase II-specific"/>
    <property type="evidence" value="ECO:0007669"/>
    <property type="project" value="InterPro"/>
</dbReference>
<proteinExistence type="predicted"/>
<accession>A0A5C3MZ38</accession>
<dbReference type="InterPro" id="IPR001138">
    <property type="entry name" value="Zn2Cys6_DnaBD"/>
</dbReference>
<dbReference type="InterPro" id="IPR036864">
    <property type="entry name" value="Zn2-C6_fun-type_DNA-bd_sf"/>
</dbReference>
<evidence type="ECO:0000256" key="3">
    <source>
        <dbReference type="SAM" id="MobiDB-lite"/>
    </source>
</evidence>
<feature type="compositionally biased region" description="Polar residues" evidence="3">
    <location>
        <begin position="510"/>
        <end position="531"/>
    </location>
</feature>
<dbReference type="Pfam" id="PF11951">
    <property type="entry name" value="Fungal_trans_2"/>
    <property type="match status" value="1"/>
</dbReference>
<evidence type="ECO:0000256" key="2">
    <source>
        <dbReference type="ARBA" id="ARBA00023242"/>
    </source>
</evidence>
<evidence type="ECO:0000313" key="6">
    <source>
        <dbReference type="Proteomes" id="UP000305948"/>
    </source>
</evidence>
<dbReference type="PROSITE" id="PS00463">
    <property type="entry name" value="ZN2_CY6_FUNGAL_1"/>
    <property type="match status" value="1"/>
</dbReference>
<evidence type="ECO:0000256" key="1">
    <source>
        <dbReference type="ARBA" id="ARBA00004123"/>
    </source>
</evidence>
<dbReference type="STRING" id="5364.A0A5C3MZ38"/>
<feature type="domain" description="Zn(2)-C6 fungal-type" evidence="4">
    <location>
        <begin position="69"/>
        <end position="99"/>
    </location>
</feature>
<sequence>MSYGGTSSSASSSPSPTSEPQSLSISPPSRPLAMSGREGADASAHGPQRSPTTRSDRPDIVRSQSLGGGCWTCRVRRKKCDEQREDDSCATCRRLRITCLGWGPRRPEWLKDKQAVKRYKEDIKAQLARQGMIRGIPRTVASTPSTPAGLSLGRNLEPLHFDPPAQSGGLVAAGDYAYPSDELHGIPGPDYTYSPGVENDLSLLGIYEDAGTASSPDLLLPWTPQRDMSGYPMYPLQPEPSGAPVAPYSVPSNEVESQYIFYYFQHVQRLQYPFSDHRLTDALHAVIVQEPSGPVTHAVCALASLQNANARVAQGLERENPNLEGTQAMRFYNQAYYELAASRHRYGHYRLADAVAALLLTSFSVFSETATDWVPMLEVACDWLGQSDLFIATNPRVALMNMEYLGQFAAKAVICLDVFSSVTMLQPPRYLSLYRRLFGNASPSWPAAGGPSPGSGRSVMESMAGCPDQVLLAIAETSALAHWKAQELRHGSMSVRELVRRGDNIEHNWLQRSRTSATPESGHSRPGSSRVPSPLAITSFPTSQDFMNVPPHNQDLRSLVADLFREAAVLYLHITLNDCNPGIPEIFESVNSIVRILQRIPPSDVDRSITFPLFLAACVSDGQHRETFRARFAAQETGCLRSATRLRLLLETIWRQRDTGRGMVTLDWRDVMRELGLNVLLA</sequence>
<name>A0A5C3MZ38_9AGAM</name>
<dbReference type="GO" id="GO:0005634">
    <property type="term" value="C:nucleus"/>
    <property type="evidence" value="ECO:0007669"/>
    <property type="project" value="UniProtKB-SubCell"/>
</dbReference>
<keyword evidence="6" id="KW-1185">Reference proteome</keyword>
<feature type="region of interest" description="Disordered" evidence="3">
    <location>
        <begin position="509"/>
        <end position="534"/>
    </location>
</feature>
<dbReference type="SMART" id="SM00066">
    <property type="entry name" value="GAL4"/>
    <property type="match status" value="1"/>
</dbReference>
<gene>
    <name evidence="5" type="ORF">OE88DRAFT_1661522</name>
</gene>
<dbReference type="Pfam" id="PF00172">
    <property type="entry name" value="Zn_clus"/>
    <property type="match status" value="1"/>
</dbReference>
<dbReference type="AlphaFoldDB" id="A0A5C3MZ38"/>
<dbReference type="CDD" id="cd00067">
    <property type="entry name" value="GAL4"/>
    <property type="match status" value="1"/>
</dbReference>
<comment type="subcellular location">
    <subcellularLocation>
        <location evidence="1">Nucleus</location>
    </subcellularLocation>
</comment>
<dbReference type="GO" id="GO:0008270">
    <property type="term" value="F:zinc ion binding"/>
    <property type="evidence" value="ECO:0007669"/>
    <property type="project" value="InterPro"/>
</dbReference>
<feature type="region of interest" description="Disordered" evidence="3">
    <location>
        <begin position="1"/>
        <end position="61"/>
    </location>
</feature>
<evidence type="ECO:0000313" key="5">
    <source>
        <dbReference type="EMBL" id="TFK50025.1"/>
    </source>
</evidence>
<dbReference type="EMBL" id="ML213514">
    <property type="protein sequence ID" value="TFK50025.1"/>
    <property type="molecule type" value="Genomic_DNA"/>
</dbReference>